<reference evidence="2" key="1">
    <citation type="submission" date="2021-10" db="EMBL/GenBank/DDBJ databases">
        <title>De novo Genome Assembly of Clathrus columnatus (Basidiomycota, Fungi) Using Illumina and Nanopore Sequence Data.</title>
        <authorList>
            <person name="Ogiso-Tanaka E."/>
            <person name="Itagaki H."/>
            <person name="Hosoya T."/>
            <person name="Hosaka K."/>
        </authorList>
    </citation>
    <scope>NUCLEOTIDE SEQUENCE</scope>
    <source>
        <strain evidence="2">MO-923</strain>
    </source>
</reference>
<feature type="compositionally biased region" description="Polar residues" evidence="1">
    <location>
        <begin position="139"/>
        <end position="151"/>
    </location>
</feature>
<comment type="caution">
    <text evidence="2">The sequence shown here is derived from an EMBL/GenBank/DDBJ whole genome shotgun (WGS) entry which is preliminary data.</text>
</comment>
<dbReference type="AlphaFoldDB" id="A0AAV5A879"/>
<keyword evidence="3" id="KW-1185">Reference proteome</keyword>
<feature type="region of interest" description="Disordered" evidence="1">
    <location>
        <begin position="112"/>
        <end position="151"/>
    </location>
</feature>
<dbReference type="Proteomes" id="UP001050691">
    <property type="component" value="Unassembled WGS sequence"/>
</dbReference>
<organism evidence="2 3">
    <name type="scientific">Clathrus columnatus</name>
    <dbReference type="NCBI Taxonomy" id="1419009"/>
    <lineage>
        <taxon>Eukaryota</taxon>
        <taxon>Fungi</taxon>
        <taxon>Dikarya</taxon>
        <taxon>Basidiomycota</taxon>
        <taxon>Agaricomycotina</taxon>
        <taxon>Agaricomycetes</taxon>
        <taxon>Phallomycetidae</taxon>
        <taxon>Phallales</taxon>
        <taxon>Clathraceae</taxon>
        <taxon>Clathrus</taxon>
    </lineage>
</organism>
<name>A0AAV5A879_9AGAM</name>
<accession>A0AAV5A879</accession>
<proteinExistence type="predicted"/>
<protein>
    <submittedName>
        <fullName evidence="2">Uncharacterized protein</fullName>
    </submittedName>
</protein>
<evidence type="ECO:0000313" key="3">
    <source>
        <dbReference type="Proteomes" id="UP001050691"/>
    </source>
</evidence>
<dbReference type="EMBL" id="BPWL01000003">
    <property type="protein sequence ID" value="GJJ08766.1"/>
    <property type="molecule type" value="Genomic_DNA"/>
</dbReference>
<evidence type="ECO:0000313" key="2">
    <source>
        <dbReference type="EMBL" id="GJJ08766.1"/>
    </source>
</evidence>
<sequence length="244" mass="27785">MMISSSVVLLRDLTEFPQWTLSRQFQGAADCKTTETSKLREGIIASRRSDAFSLEVYQTSLNLSVIFRMAAQTTAIVTQLIPHRFRETGLYQSMTSRSNPLPSLTEGVAAISLSKPSQQGRKTKPIYQPPQKRRGKSQVEPQNVQTMGNLSPSLPEYQTTTIASNIELAVLISLLNILVQEYPRRASFHSQARWFYCLDNGKFWNRNSPSLRYTMVLTKSLINDNFTLFEQISRESSIKKPWIK</sequence>
<evidence type="ECO:0000256" key="1">
    <source>
        <dbReference type="SAM" id="MobiDB-lite"/>
    </source>
</evidence>
<gene>
    <name evidence="2" type="ORF">Clacol_002985</name>
</gene>